<evidence type="ECO:0000256" key="8">
    <source>
        <dbReference type="ARBA" id="ARBA00022989"/>
    </source>
</evidence>
<comment type="similarity">
    <text evidence="2">Belongs to the ABC transporter superfamily. ABCA family.</text>
</comment>
<evidence type="ECO:0000256" key="9">
    <source>
        <dbReference type="ARBA" id="ARBA00023136"/>
    </source>
</evidence>
<dbReference type="InterPro" id="IPR027417">
    <property type="entry name" value="P-loop_NTPase"/>
</dbReference>
<feature type="transmembrane region" description="Helical" evidence="11">
    <location>
        <begin position="349"/>
        <end position="373"/>
    </location>
</feature>
<keyword evidence="5" id="KW-0677">Repeat</keyword>
<feature type="compositionally biased region" description="Polar residues" evidence="10">
    <location>
        <begin position="874"/>
        <end position="889"/>
    </location>
</feature>
<feature type="region of interest" description="Disordered" evidence="10">
    <location>
        <begin position="869"/>
        <end position="889"/>
    </location>
</feature>
<dbReference type="PROSITE" id="PS50893">
    <property type="entry name" value="ABC_TRANSPORTER_2"/>
    <property type="match status" value="2"/>
</dbReference>
<feature type="transmembrane region" description="Helical" evidence="11">
    <location>
        <begin position="1130"/>
        <end position="1159"/>
    </location>
</feature>
<evidence type="ECO:0000256" key="5">
    <source>
        <dbReference type="ARBA" id="ARBA00022737"/>
    </source>
</evidence>
<reference evidence="13 14" key="1">
    <citation type="submission" date="2015-12" db="EMBL/GenBank/DDBJ databases">
        <title>The genome of Folsomia candida.</title>
        <authorList>
            <person name="Faddeeva A."/>
            <person name="Derks M.F."/>
            <person name="Anvar Y."/>
            <person name="Smit S."/>
            <person name="Van Straalen N."/>
            <person name="Roelofs D."/>
        </authorList>
    </citation>
    <scope>NUCLEOTIDE SEQUENCE [LARGE SCALE GENOMIC DNA]</scope>
    <source>
        <strain evidence="13 14">VU population</strain>
        <tissue evidence="13">Whole body</tissue>
    </source>
</reference>
<organism evidence="13 14">
    <name type="scientific">Folsomia candida</name>
    <name type="common">Springtail</name>
    <dbReference type="NCBI Taxonomy" id="158441"/>
    <lineage>
        <taxon>Eukaryota</taxon>
        <taxon>Metazoa</taxon>
        <taxon>Ecdysozoa</taxon>
        <taxon>Arthropoda</taxon>
        <taxon>Hexapoda</taxon>
        <taxon>Collembola</taxon>
        <taxon>Entomobryomorpha</taxon>
        <taxon>Isotomoidea</taxon>
        <taxon>Isotomidae</taxon>
        <taxon>Proisotominae</taxon>
        <taxon>Folsomia</taxon>
    </lineage>
</organism>
<name>A0A226EPB9_FOLCA</name>
<dbReference type="Pfam" id="PF12698">
    <property type="entry name" value="ABC2_membrane_3"/>
    <property type="match status" value="2"/>
</dbReference>
<keyword evidence="14" id="KW-1185">Reference proteome</keyword>
<evidence type="ECO:0000256" key="7">
    <source>
        <dbReference type="ARBA" id="ARBA00022840"/>
    </source>
</evidence>
<accession>A0A226EPB9</accession>
<dbReference type="EMBL" id="LNIX01000002">
    <property type="protein sequence ID" value="OXA59130.1"/>
    <property type="molecule type" value="Genomic_DNA"/>
</dbReference>
<dbReference type="Pfam" id="PF00005">
    <property type="entry name" value="ABC_tran"/>
    <property type="match status" value="2"/>
</dbReference>
<evidence type="ECO:0000256" key="3">
    <source>
        <dbReference type="ARBA" id="ARBA00022448"/>
    </source>
</evidence>
<feature type="domain" description="ABC transporter" evidence="12">
    <location>
        <begin position="1333"/>
        <end position="1577"/>
    </location>
</feature>
<keyword evidence="7 13" id="KW-0067">ATP-binding</keyword>
<dbReference type="FunFam" id="3.40.50.300:FF:000436">
    <property type="entry name" value="ATP binding cassette subfamily A member 9"/>
    <property type="match status" value="1"/>
</dbReference>
<feature type="transmembrane region" description="Helical" evidence="11">
    <location>
        <begin position="1201"/>
        <end position="1220"/>
    </location>
</feature>
<dbReference type="InterPro" id="IPR013525">
    <property type="entry name" value="ABC2_TM"/>
</dbReference>
<evidence type="ECO:0000256" key="10">
    <source>
        <dbReference type="SAM" id="MobiDB-lite"/>
    </source>
</evidence>
<keyword evidence="4 11" id="KW-0812">Transmembrane</keyword>
<dbReference type="InterPro" id="IPR003439">
    <property type="entry name" value="ABC_transporter-like_ATP-bd"/>
</dbReference>
<evidence type="ECO:0000256" key="2">
    <source>
        <dbReference type="ARBA" id="ARBA00008869"/>
    </source>
</evidence>
<dbReference type="Gene3D" id="3.40.50.300">
    <property type="entry name" value="P-loop containing nucleotide triphosphate hydrolases"/>
    <property type="match status" value="2"/>
</dbReference>
<evidence type="ECO:0000313" key="13">
    <source>
        <dbReference type="EMBL" id="OXA59130.1"/>
    </source>
</evidence>
<gene>
    <name evidence="13" type="ORF">Fcan01_06045</name>
</gene>
<dbReference type="PANTHER" id="PTHR19229">
    <property type="entry name" value="ATP-BINDING CASSETTE TRANSPORTER SUBFAMILY A ABCA"/>
    <property type="match status" value="1"/>
</dbReference>
<dbReference type="GO" id="GO:0140359">
    <property type="term" value="F:ABC-type transporter activity"/>
    <property type="evidence" value="ECO:0007669"/>
    <property type="project" value="InterPro"/>
</dbReference>
<dbReference type="GO" id="GO:0016887">
    <property type="term" value="F:ATP hydrolysis activity"/>
    <property type="evidence" value="ECO:0007669"/>
    <property type="project" value="InterPro"/>
</dbReference>
<keyword evidence="3" id="KW-0813">Transport</keyword>
<evidence type="ECO:0000256" key="1">
    <source>
        <dbReference type="ARBA" id="ARBA00004141"/>
    </source>
</evidence>
<keyword evidence="6" id="KW-0547">Nucleotide-binding</keyword>
<dbReference type="SMART" id="SM00382">
    <property type="entry name" value="AAA"/>
    <property type="match status" value="2"/>
</dbReference>
<dbReference type="SUPFAM" id="SSF52540">
    <property type="entry name" value="P-loop containing nucleoside triphosphate hydrolases"/>
    <property type="match status" value="2"/>
</dbReference>
<dbReference type="GO" id="GO:0005886">
    <property type="term" value="C:plasma membrane"/>
    <property type="evidence" value="ECO:0007669"/>
    <property type="project" value="UniProtKB-ARBA"/>
</dbReference>
<feature type="domain" description="ABC transporter" evidence="12">
    <location>
        <begin position="533"/>
        <end position="770"/>
    </location>
</feature>
<evidence type="ECO:0000313" key="14">
    <source>
        <dbReference type="Proteomes" id="UP000198287"/>
    </source>
</evidence>
<protein>
    <submittedName>
        <fullName evidence="13">ATP-binding cassette sub-family A member 5</fullName>
    </submittedName>
</protein>
<feature type="transmembrane region" description="Helical" evidence="11">
    <location>
        <begin position="449"/>
        <end position="470"/>
    </location>
</feature>
<feature type="transmembrane region" description="Helical" evidence="11">
    <location>
        <begin position="268"/>
        <end position="292"/>
    </location>
</feature>
<dbReference type="PROSITE" id="PS00211">
    <property type="entry name" value="ABC_TRANSPORTER_1"/>
    <property type="match status" value="1"/>
</dbReference>
<feature type="transmembrane region" description="Helical" evidence="11">
    <location>
        <begin position="1240"/>
        <end position="1260"/>
    </location>
</feature>
<feature type="transmembrane region" description="Helical" evidence="11">
    <location>
        <begin position="931"/>
        <end position="951"/>
    </location>
</feature>
<dbReference type="InterPro" id="IPR026082">
    <property type="entry name" value="ABCA"/>
</dbReference>
<feature type="transmembrane region" description="Helical" evidence="11">
    <location>
        <begin position="312"/>
        <end position="337"/>
    </location>
</feature>
<feature type="transmembrane region" description="Helical" evidence="11">
    <location>
        <begin position="1087"/>
        <end position="1109"/>
    </location>
</feature>
<dbReference type="Proteomes" id="UP000198287">
    <property type="component" value="Unassembled WGS sequence"/>
</dbReference>
<evidence type="ECO:0000259" key="12">
    <source>
        <dbReference type="PROSITE" id="PS50893"/>
    </source>
</evidence>
<evidence type="ECO:0000256" key="4">
    <source>
        <dbReference type="ARBA" id="ARBA00022692"/>
    </source>
</evidence>
<comment type="caution">
    <text evidence="13">The sequence shown here is derived from an EMBL/GenBank/DDBJ whole genome shotgun (WGS) entry which is preliminary data.</text>
</comment>
<keyword evidence="8 11" id="KW-1133">Transmembrane helix</keyword>
<dbReference type="OMA" id="TYFEEHT"/>
<feature type="transmembrane region" description="Helical" evidence="11">
    <location>
        <begin position="1165"/>
        <end position="1192"/>
    </location>
</feature>
<dbReference type="CDD" id="cd03263">
    <property type="entry name" value="ABC_subfamily_A"/>
    <property type="match status" value="2"/>
</dbReference>
<dbReference type="GO" id="GO:0005319">
    <property type="term" value="F:lipid transporter activity"/>
    <property type="evidence" value="ECO:0007669"/>
    <property type="project" value="TreeGrafter"/>
</dbReference>
<dbReference type="InterPro" id="IPR003593">
    <property type="entry name" value="AAA+_ATPase"/>
</dbReference>
<dbReference type="InterPro" id="IPR017871">
    <property type="entry name" value="ABC_transporter-like_CS"/>
</dbReference>
<dbReference type="PANTHER" id="PTHR19229:SF209">
    <property type="entry name" value="ATP-BINDING CASSETTE SUB-FAMILY A MEMBER 5 ISOFORM X1"/>
    <property type="match status" value="1"/>
</dbReference>
<proteinExistence type="inferred from homology"/>
<dbReference type="OrthoDB" id="8061355at2759"/>
<sequence length="1683" mass="188833">MMMEGSREGLNDSGQFDHGRNVNIFTQTKILTRKNWTTKRRTELKKLIGELLLPVFYLMFLSFLVKLNKHTVYPEVANELETPQNVLDSLRNQIASQQVPQPHLIHIVHSSQARAIELEKLMSIVWNNSHPDIPATDVMSFKYLNSSDELMNVFWTSSEIYIAVVLSESDPFSYTIRIDPDTKLLPLLSIKKVGLETCRGLSALSKELESTTSCPVNGYYYSNFLAIQHLVDNSLIMKAEGSYETYKVINVTVENYPKKEYSAGMPTFLRVIIPLYCIIPLAQLINTLLILVVTEKENKIKDGLKMIGISDVAYWCSWFAIYGGMTIIFAGMFTVVMHFMSVLKNINPVIIFLLFMFFGFSIITFAFALTPFFHKPKTAGAVGTLVMQFTGMLFMLQTFLLDPSNPIIMPLRLISSVAFTTALDTACAYEYSGGIALKDLLPGEKGSGILYSLIFLVFDTFFYGFIAVYLDNVIPNEYGVKKNPFYFLLPSYWIGSTRAEANTQYIDELEGLEENISDDVEKVHPSMIGKESFRIRKLCKTYTSWFSNETTEAVKEISLDIYENQITALIGRNGAGKSTLINIMTGLVMPTSGRCVVFGLDIAKPHDMMRLRKMTGVCMQQDLHFSSMTVTEHLVFYGELRGVPKLELEAEIDELLQELELTQQRTVRAAKLSGGQKRKLSVAIALIGSPKIILLDEPSAGVDPVSRRQLWSLLQKKKQGRVILLTTHFMDEADVLADSKAIIHNGILKCVGSSLFLKSRFGVGYQLTVELDETKLINSLESDNIITNWIPEAIQSRKIIANEIKYTLPHSQVSKFPEMFGDFEKSIGAELSTIISYGVSMTTLSEVFLKISNDMEISDPKKTATEIMPHRRMSSSSQQGSDVNDAINSSLTTENQGDNLIPNIGDFDTNTASIFKVMCALRLRRLIRNPASLFFMVVMPVLLVIIGFIIVKSQSINQVDETFIFSFENDFSVYPKAEMNLAVSSSAHNDSSFGSFIQQFGINVFPYTGNFTDLLHLNGDIGTLTAVMTDPQFKVASIRQNGTFQHVPGIALNAINQYFFNSTSAKIRTANQPFPTKNPISFDASTVYAAFLIGPAFTFSAVGMVMEIVNDREKHTRNHLRVNGVSFSMYFTSMFFVYGMLSLLITLMEIVVILAFNLTAFTNPYAITITLGLLILFIFPCLLFSAAFSYVFDRMETAQSVFSQLCSWMGMIVGIAMILIDNLAPDSAILSFKDYTGHEFTVMAVAMLVQIPIYSFWLLVADVVKNGGRMSGVFKFLNVRVPWISSSGSKICDSSDPSVLQNISDNDEDVQNEKSRVDDYFSQPPSHNSKCVVAVQDIHKVYRLKRDKKEKSKSKYINRKVLHGIDLMVEEGEVFGLLGHNGAGKTTTIKLIIAEEDADSGRIRLCDYDIESNLSEAFQSLGYCPQHDALWDNITLREHIELYAIVRGVKPNIRNNLVKHFIKGLQIEEHSEKKSNTLSGGTKRKLSYCMSILGSPRIVLLDEPSTGMDIMSKRFLWNTIIGTFKDNRGAILTTHSMEEADALCTRIGIMNKGSIVCIGSPQHLKSKFGAGYNLEIKLKIEYTSYSTEPTTHEEKLAHAKERFAFVDTHFPGATQTQIFFENRAVYSIPKATISSIAQTFSLLETLKGEYDIEEYNFSQTTLDNVFLQFATNNQEDQEESNSS</sequence>
<dbReference type="GO" id="GO:0005524">
    <property type="term" value="F:ATP binding"/>
    <property type="evidence" value="ECO:0007669"/>
    <property type="project" value="UniProtKB-KW"/>
</dbReference>
<feature type="transmembrane region" description="Helical" evidence="11">
    <location>
        <begin position="379"/>
        <end position="401"/>
    </location>
</feature>
<evidence type="ECO:0000256" key="6">
    <source>
        <dbReference type="ARBA" id="ARBA00022741"/>
    </source>
</evidence>
<dbReference type="FunFam" id="3.40.50.300:FF:000335">
    <property type="entry name" value="ATP binding cassette subfamily A member 5"/>
    <property type="match status" value="1"/>
</dbReference>
<keyword evidence="9 11" id="KW-0472">Membrane</keyword>
<evidence type="ECO:0000256" key="11">
    <source>
        <dbReference type="SAM" id="Phobius"/>
    </source>
</evidence>
<comment type="subcellular location">
    <subcellularLocation>
        <location evidence="1">Membrane</location>
        <topology evidence="1">Multi-pass membrane protein</topology>
    </subcellularLocation>
</comment>